<dbReference type="InterPro" id="IPR001680">
    <property type="entry name" value="WD40_rpt"/>
</dbReference>
<protein>
    <recommendedName>
        <fullName evidence="7">Protein kinase domain-containing protein</fullName>
    </recommendedName>
</protein>
<dbReference type="Pfam" id="PF00069">
    <property type="entry name" value="Pkinase"/>
    <property type="match status" value="1"/>
</dbReference>
<comment type="caution">
    <text evidence="8">The sequence shown here is derived from an EMBL/GenBank/DDBJ whole genome shotgun (WGS) entry which is preliminary data.</text>
</comment>
<feature type="repeat" description="WD" evidence="5">
    <location>
        <begin position="503"/>
        <end position="546"/>
    </location>
</feature>
<dbReference type="PROSITE" id="PS50011">
    <property type="entry name" value="PROTEIN_KINASE_DOM"/>
    <property type="match status" value="1"/>
</dbReference>
<evidence type="ECO:0000256" key="3">
    <source>
        <dbReference type="ARBA" id="ARBA00022777"/>
    </source>
</evidence>
<dbReference type="SUPFAM" id="SSF50978">
    <property type="entry name" value="WD40 repeat-like"/>
    <property type="match status" value="1"/>
</dbReference>
<evidence type="ECO:0000256" key="6">
    <source>
        <dbReference type="SAM" id="MobiDB-lite"/>
    </source>
</evidence>
<evidence type="ECO:0000256" key="2">
    <source>
        <dbReference type="ARBA" id="ARBA00022741"/>
    </source>
</evidence>
<dbReference type="InterPro" id="IPR008271">
    <property type="entry name" value="Ser/Thr_kinase_AS"/>
</dbReference>
<evidence type="ECO:0000313" key="9">
    <source>
        <dbReference type="Proteomes" id="UP000331127"/>
    </source>
</evidence>
<dbReference type="Gene3D" id="3.30.200.20">
    <property type="entry name" value="Phosphorylase Kinase, domain 1"/>
    <property type="match status" value="1"/>
</dbReference>
<dbReference type="Proteomes" id="UP000331127">
    <property type="component" value="Unassembled WGS sequence"/>
</dbReference>
<evidence type="ECO:0000256" key="5">
    <source>
        <dbReference type="PROSITE-ProRule" id="PRU00221"/>
    </source>
</evidence>
<proteinExistence type="predicted"/>
<dbReference type="InterPro" id="IPR036322">
    <property type="entry name" value="WD40_repeat_dom_sf"/>
</dbReference>
<evidence type="ECO:0000256" key="1">
    <source>
        <dbReference type="ARBA" id="ARBA00022679"/>
    </source>
</evidence>
<dbReference type="RefSeq" id="WP_170323052.1">
    <property type="nucleotide sequence ID" value="NZ_BAAAHL010000056.1"/>
</dbReference>
<dbReference type="PANTHER" id="PTHR43289:SF34">
    <property type="entry name" value="SERINE_THREONINE-PROTEIN KINASE YBDM-RELATED"/>
    <property type="match status" value="1"/>
</dbReference>
<dbReference type="GO" id="GO:0004674">
    <property type="term" value="F:protein serine/threonine kinase activity"/>
    <property type="evidence" value="ECO:0007669"/>
    <property type="project" value="TreeGrafter"/>
</dbReference>
<dbReference type="CDD" id="cd14014">
    <property type="entry name" value="STKc_PknB_like"/>
    <property type="match status" value="1"/>
</dbReference>
<dbReference type="EMBL" id="BLAE01000099">
    <property type="protein sequence ID" value="GES16380.1"/>
    <property type="molecule type" value="Genomic_DNA"/>
</dbReference>
<dbReference type="GO" id="GO:0005524">
    <property type="term" value="F:ATP binding"/>
    <property type="evidence" value="ECO:0007669"/>
    <property type="project" value="UniProtKB-KW"/>
</dbReference>
<dbReference type="PANTHER" id="PTHR43289">
    <property type="entry name" value="MITOGEN-ACTIVATED PROTEIN KINASE KINASE KINASE 20-RELATED"/>
    <property type="match status" value="1"/>
</dbReference>
<feature type="compositionally biased region" description="Low complexity" evidence="6">
    <location>
        <begin position="338"/>
        <end position="360"/>
    </location>
</feature>
<organism evidence="8 9">
    <name type="scientific">Acrocarpospora macrocephala</name>
    <dbReference type="NCBI Taxonomy" id="150177"/>
    <lineage>
        <taxon>Bacteria</taxon>
        <taxon>Bacillati</taxon>
        <taxon>Actinomycetota</taxon>
        <taxon>Actinomycetes</taxon>
        <taxon>Streptosporangiales</taxon>
        <taxon>Streptosporangiaceae</taxon>
        <taxon>Acrocarpospora</taxon>
    </lineage>
</organism>
<evidence type="ECO:0000313" key="8">
    <source>
        <dbReference type="EMBL" id="GES16380.1"/>
    </source>
</evidence>
<dbReference type="AlphaFoldDB" id="A0A5M3X5M1"/>
<keyword evidence="3" id="KW-0418">Kinase</keyword>
<accession>A0A5M3X5M1</accession>
<reference evidence="8 9" key="1">
    <citation type="submission" date="2019-10" db="EMBL/GenBank/DDBJ databases">
        <title>Whole genome shotgun sequence of Acrocarpospora macrocephala NBRC 16266.</title>
        <authorList>
            <person name="Ichikawa N."/>
            <person name="Kimura A."/>
            <person name="Kitahashi Y."/>
            <person name="Komaki H."/>
            <person name="Oguchi A."/>
        </authorList>
    </citation>
    <scope>NUCLEOTIDE SEQUENCE [LARGE SCALE GENOMIC DNA]</scope>
    <source>
        <strain evidence="8 9">NBRC 16266</strain>
    </source>
</reference>
<evidence type="ECO:0000256" key="4">
    <source>
        <dbReference type="ARBA" id="ARBA00022840"/>
    </source>
</evidence>
<dbReference type="SMART" id="SM00320">
    <property type="entry name" value="WD40"/>
    <property type="match status" value="5"/>
</dbReference>
<dbReference type="SUPFAM" id="SSF56112">
    <property type="entry name" value="Protein kinase-like (PK-like)"/>
    <property type="match status" value="1"/>
</dbReference>
<dbReference type="PROSITE" id="PS50082">
    <property type="entry name" value="WD_REPEATS_2"/>
    <property type="match status" value="1"/>
</dbReference>
<feature type="region of interest" description="Disordered" evidence="6">
    <location>
        <begin position="322"/>
        <end position="372"/>
    </location>
</feature>
<dbReference type="InterPro" id="IPR011009">
    <property type="entry name" value="Kinase-like_dom_sf"/>
</dbReference>
<dbReference type="InterPro" id="IPR015943">
    <property type="entry name" value="WD40/YVTN_repeat-like_dom_sf"/>
</dbReference>
<keyword evidence="4" id="KW-0067">ATP-binding</keyword>
<gene>
    <name evidence="8" type="ORF">Amac_099780</name>
</gene>
<dbReference type="PROSITE" id="PS00108">
    <property type="entry name" value="PROTEIN_KINASE_ST"/>
    <property type="match status" value="1"/>
</dbReference>
<evidence type="ECO:0000259" key="7">
    <source>
        <dbReference type="PROSITE" id="PS50011"/>
    </source>
</evidence>
<dbReference type="InterPro" id="IPR000719">
    <property type="entry name" value="Prot_kinase_dom"/>
</dbReference>
<keyword evidence="1" id="KW-0808">Transferase</keyword>
<keyword evidence="2" id="KW-0547">Nucleotide-binding</keyword>
<feature type="domain" description="Protein kinase" evidence="7">
    <location>
        <begin position="18"/>
        <end position="276"/>
    </location>
</feature>
<sequence>MPDVRPLRPGDPERIGDYRLVGVLGSGGQGVVYRGVGETGREVAVKLIHSHLSRDDDVRKGFLREVEAARRVGAVHTAAVLDVGMLDERPYIVSEYVAGDTLQAFVQSSGPRTGGALDRLAISTLAALVAIHEAGIVHRDFKPANVLVGPEGPIVIDFGIAKAFDSTTQASGPIGTPTYMSPEQFRGERVGPASDLFSWAGTMVYAATGRQPFPGDTVPAIVNGVLSGSPDLSGMPPHLVDSIQACLAKDPAARPVAADLLRQLIRRTGPSAGPFPEPSPAPEEEVSPRQVSRRVLIGGAVAAAAAAVSAFAVLRPGSGLFSPGGEQVNPPGSTKQGSDSSLSTSSSASPSSSPTPAASPEPFGAQVKDPVTLTAGSGAPTALAAAGATVVCGTAKGTALLWDMNTATAVTELGDGGGSVTSVASGVVSGTPVTASGHADGGMRLWTQTGAEHASHRASDPIIAVSIGDRAIAVSQKYDGMTDLYSVVRLWDIATGKQIGATITEHFQGVRGLTFGRLGQNDVLITGDGGERIRVWNLSTGKLTRSFRTGEIGGIELLACGQVNGKPVLVSTHLDATLRVYDLATGKRKKQWTFSDRSPDDRGTAALTAGQLGDVPIAVVAHNPAGSDITVRIWNLDDGETIGTLGSGPNGATSTLTLTEFAGRPIVVTAGEDRILRTWSLGRT</sequence>
<name>A0A5M3X5M1_9ACTN</name>
<dbReference type="Gene3D" id="2.130.10.10">
    <property type="entry name" value="YVTN repeat-like/Quinoprotein amine dehydrogenase"/>
    <property type="match status" value="2"/>
</dbReference>
<keyword evidence="5" id="KW-0853">WD repeat</keyword>
<feature type="region of interest" description="Disordered" evidence="6">
    <location>
        <begin position="268"/>
        <end position="290"/>
    </location>
</feature>
<dbReference type="Gene3D" id="1.10.510.10">
    <property type="entry name" value="Transferase(Phosphotransferase) domain 1"/>
    <property type="match status" value="1"/>
</dbReference>
<keyword evidence="9" id="KW-1185">Reference proteome</keyword>